<reference evidence="10" key="1">
    <citation type="submission" date="2014-09" db="EMBL/GenBank/DDBJ databases">
        <authorList>
            <person name="Gomez-Valero L."/>
        </authorList>
    </citation>
    <scope>NUCLEOTIDE SEQUENCE [LARGE SCALE GENOMIC DNA]</scope>
    <source>
        <strain evidence="10">ATCC700992</strain>
    </source>
</reference>
<dbReference type="STRING" id="1212491.LFA_2634"/>
<evidence type="ECO:0000259" key="8">
    <source>
        <dbReference type="Pfam" id="PF00962"/>
    </source>
</evidence>
<gene>
    <name evidence="9" type="ORF">LFA_2634</name>
</gene>
<dbReference type="RefSeq" id="WP_045096403.1">
    <property type="nucleotide sequence ID" value="NZ_LN614827.1"/>
</dbReference>
<dbReference type="EMBL" id="LN614827">
    <property type="protein sequence ID" value="CEG58003.1"/>
    <property type="molecule type" value="Genomic_DNA"/>
</dbReference>
<dbReference type="InterPro" id="IPR001365">
    <property type="entry name" value="A_deaminase_dom"/>
</dbReference>
<name>A0A098G677_9GAMM</name>
<dbReference type="GO" id="GO:0046103">
    <property type="term" value="P:inosine biosynthetic process"/>
    <property type="evidence" value="ECO:0007669"/>
    <property type="project" value="TreeGrafter"/>
</dbReference>
<evidence type="ECO:0000313" key="10">
    <source>
        <dbReference type="Proteomes" id="UP000032430"/>
    </source>
</evidence>
<dbReference type="GO" id="GO:0006154">
    <property type="term" value="P:adenosine catabolic process"/>
    <property type="evidence" value="ECO:0007669"/>
    <property type="project" value="TreeGrafter"/>
</dbReference>
<keyword evidence="7" id="KW-0732">Signal</keyword>
<dbReference type="GO" id="GO:0046872">
    <property type="term" value="F:metal ion binding"/>
    <property type="evidence" value="ECO:0007669"/>
    <property type="project" value="UniProtKB-KW"/>
</dbReference>
<evidence type="ECO:0000256" key="6">
    <source>
        <dbReference type="ARBA" id="ARBA00022833"/>
    </source>
</evidence>
<dbReference type="PANTHER" id="PTHR11409">
    <property type="entry name" value="ADENOSINE DEAMINASE"/>
    <property type="match status" value="1"/>
</dbReference>
<keyword evidence="6" id="KW-0862">Zinc</keyword>
<evidence type="ECO:0000256" key="3">
    <source>
        <dbReference type="ARBA" id="ARBA00012784"/>
    </source>
</evidence>
<organism evidence="9 10">
    <name type="scientific">Legionella fallonii LLAP-10</name>
    <dbReference type="NCBI Taxonomy" id="1212491"/>
    <lineage>
        <taxon>Bacteria</taxon>
        <taxon>Pseudomonadati</taxon>
        <taxon>Pseudomonadota</taxon>
        <taxon>Gammaproteobacteria</taxon>
        <taxon>Legionellales</taxon>
        <taxon>Legionellaceae</taxon>
        <taxon>Legionella</taxon>
    </lineage>
</organism>
<evidence type="ECO:0000256" key="5">
    <source>
        <dbReference type="ARBA" id="ARBA00022801"/>
    </source>
</evidence>
<dbReference type="InterPro" id="IPR006330">
    <property type="entry name" value="Ado/ade_deaminase"/>
</dbReference>
<dbReference type="Gene3D" id="3.20.20.140">
    <property type="entry name" value="Metal-dependent hydrolases"/>
    <property type="match status" value="1"/>
</dbReference>
<evidence type="ECO:0000256" key="1">
    <source>
        <dbReference type="ARBA" id="ARBA00001947"/>
    </source>
</evidence>
<protein>
    <recommendedName>
        <fullName evidence="3">adenosine deaminase</fullName>
        <ecNumber evidence="3">3.5.4.4</ecNumber>
    </recommendedName>
</protein>
<dbReference type="KEGG" id="lfa:LFA_2634"/>
<feature type="chain" id="PRO_5001935497" description="adenosine deaminase" evidence="7">
    <location>
        <begin position="22"/>
        <end position="495"/>
    </location>
</feature>
<dbReference type="SUPFAM" id="SSF51556">
    <property type="entry name" value="Metallo-dependent hydrolases"/>
    <property type="match status" value="1"/>
</dbReference>
<dbReference type="OrthoDB" id="105475at2"/>
<dbReference type="EC" id="3.5.4.4" evidence="3"/>
<evidence type="ECO:0000256" key="7">
    <source>
        <dbReference type="SAM" id="SignalP"/>
    </source>
</evidence>
<dbReference type="GO" id="GO:0004000">
    <property type="term" value="F:adenosine deaminase activity"/>
    <property type="evidence" value="ECO:0007669"/>
    <property type="project" value="UniProtKB-ARBA"/>
</dbReference>
<sequence length="495" mass="55969">MNIAKLSLSLLCVSYFSLIQADVIEHFNQIKNDPNALYTFFKTMPKGGELHYHLAGGAYPETMLLLASEGNYCINKTTFAISPNTQHCDGIQSKEIMSQPEFYSKVIKSWSMKDFIPGEESGHDHFFNGFSKYISIVFNYRPALLAEIVQRAAQQQEQYLEILDIPDNGQSIKFGDLIKGVPSYSEKRRLLLANTDFQNNITNAVNESDNVIQQTRDYLGCEKNPQSPPCKVKIKFLYYALREQPLDNVFAQALSAFEAASRSKGTIVGVNLVQAEDGIISLHDYRKQMQIFKYLHQMYPKVPVSLHAGELASEAVVPEELSYHIHEALFTGQAQRIGHGSDIGYENNVEDILKYMAEQSVPVEISLISNQKILNLSGRAHPINYYLSHHVPVVLSTDDEGVLRTDLTHQYVAAVMKHNVDYPTLKQINRNALTYAFLPGKSIWANASKAVPIQECSDLNSERCKEVIKDSEKATLQWNLEQKLISFENQYNNEP</sequence>
<dbReference type="PANTHER" id="PTHR11409:SF43">
    <property type="entry name" value="ADENOSINE DEAMINASE"/>
    <property type="match status" value="1"/>
</dbReference>
<keyword evidence="4" id="KW-0479">Metal-binding</keyword>
<feature type="signal peptide" evidence="7">
    <location>
        <begin position="1"/>
        <end position="21"/>
    </location>
</feature>
<dbReference type="Proteomes" id="UP000032430">
    <property type="component" value="Chromosome I"/>
</dbReference>
<dbReference type="InterPro" id="IPR032466">
    <property type="entry name" value="Metal_Hydrolase"/>
</dbReference>
<comment type="cofactor">
    <cofactor evidence="1">
        <name>Zn(2+)</name>
        <dbReference type="ChEBI" id="CHEBI:29105"/>
    </cofactor>
</comment>
<proteinExistence type="inferred from homology"/>
<dbReference type="GO" id="GO:0043103">
    <property type="term" value="P:hypoxanthine salvage"/>
    <property type="evidence" value="ECO:0007669"/>
    <property type="project" value="TreeGrafter"/>
</dbReference>
<dbReference type="AlphaFoldDB" id="A0A098G677"/>
<dbReference type="HOGENOM" id="CLU_573569_0_0_6"/>
<evidence type="ECO:0000313" key="9">
    <source>
        <dbReference type="EMBL" id="CEG58003.1"/>
    </source>
</evidence>
<dbReference type="Pfam" id="PF00962">
    <property type="entry name" value="A_deaminase"/>
    <property type="match status" value="1"/>
</dbReference>
<accession>A0A098G677</accession>
<evidence type="ECO:0000256" key="2">
    <source>
        <dbReference type="ARBA" id="ARBA00006676"/>
    </source>
</evidence>
<evidence type="ECO:0000256" key="4">
    <source>
        <dbReference type="ARBA" id="ARBA00022723"/>
    </source>
</evidence>
<keyword evidence="5" id="KW-0378">Hydrolase</keyword>
<keyword evidence="10" id="KW-1185">Reference proteome</keyword>
<dbReference type="GO" id="GO:0005829">
    <property type="term" value="C:cytosol"/>
    <property type="evidence" value="ECO:0007669"/>
    <property type="project" value="TreeGrafter"/>
</dbReference>
<comment type="similarity">
    <text evidence="2">Belongs to the metallo-dependent hydrolases superfamily. Adenosine and AMP deaminases family.</text>
</comment>
<feature type="domain" description="Adenosine deaminase" evidence="8">
    <location>
        <begin position="230"/>
        <end position="441"/>
    </location>
</feature>